<evidence type="ECO:0000256" key="2">
    <source>
        <dbReference type="ARBA" id="ARBA00022723"/>
    </source>
</evidence>
<dbReference type="InterPro" id="IPR033138">
    <property type="entry name" value="Cu_oxidase_CS"/>
</dbReference>
<evidence type="ECO:0000256" key="1">
    <source>
        <dbReference type="ARBA" id="ARBA00010609"/>
    </source>
</evidence>
<dbReference type="Pfam" id="PF07731">
    <property type="entry name" value="Cu-oxidase_2"/>
    <property type="match status" value="1"/>
</dbReference>
<dbReference type="OrthoDB" id="2121828at2759"/>
<dbReference type="GO" id="GO:0005507">
    <property type="term" value="F:copper ion binding"/>
    <property type="evidence" value="ECO:0007669"/>
    <property type="project" value="InterPro"/>
</dbReference>
<comment type="similarity">
    <text evidence="1">Belongs to the multicopper oxidase family.</text>
</comment>
<dbReference type="InterPro" id="IPR008972">
    <property type="entry name" value="Cupredoxin"/>
</dbReference>
<evidence type="ECO:0000259" key="9">
    <source>
        <dbReference type="Pfam" id="PF00394"/>
    </source>
</evidence>
<evidence type="ECO:0000256" key="3">
    <source>
        <dbReference type="ARBA" id="ARBA00022729"/>
    </source>
</evidence>
<evidence type="ECO:0000256" key="8">
    <source>
        <dbReference type="SAM" id="SignalP"/>
    </source>
</evidence>
<evidence type="ECO:0000256" key="4">
    <source>
        <dbReference type="ARBA" id="ARBA00023002"/>
    </source>
</evidence>
<feature type="domain" description="Plastocyanin-like" evidence="11">
    <location>
        <begin position="42"/>
        <end position="81"/>
    </location>
</feature>
<dbReference type="GO" id="GO:0010106">
    <property type="term" value="P:cellular response to iron ion starvation"/>
    <property type="evidence" value="ECO:0007669"/>
    <property type="project" value="TreeGrafter"/>
</dbReference>
<feature type="domain" description="Plastocyanin-like" evidence="9">
    <location>
        <begin position="175"/>
        <end position="312"/>
    </location>
</feature>
<dbReference type="PROSITE" id="PS00079">
    <property type="entry name" value="MULTICOPPER_OXIDASE1"/>
    <property type="match status" value="1"/>
</dbReference>
<protein>
    <submittedName>
        <fullName evidence="12">SPOSA6832_00947-mRNA-1:cds</fullName>
    </submittedName>
</protein>
<dbReference type="InterPro" id="IPR011706">
    <property type="entry name" value="Cu-oxidase_C"/>
</dbReference>
<feature type="signal peptide" evidence="8">
    <location>
        <begin position="1"/>
        <end position="19"/>
    </location>
</feature>
<dbReference type="InterPro" id="IPR044130">
    <property type="entry name" value="CuRO_2_Fet3-like"/>
</dbReference>
<dbReference type="Proteomes" id="UP000243876">
    <property type="component" value="Unassembled WGS sequence"/>
</dbReference>
<organism evidence="12 13">
    <name type="scientific">Sporidiobolus salmonicolor</name>
    <name type="common">Yeast-like fungus</name>
    <name type="synonym">Sporobolomyces salmonicolor</name>
    <dbReference type="NCBI Taxonomy" id="5005"/>
    <lineage>
        <taxon>Eukaryota</taxon>
        <taxon>Fungi</taxon>
        <taxon>Dikarya</taxon>
        <taxon>Basidiomycota</taxon>
        <taxon>Pucciniomycotina</taxon>
        <taxon>Microbotryomycetes</taxon>
        <taxon>Sporidiobolales</taxon>
        <taxon>Sporidiobolaceae</taxon>
        <taxon>Sporobolomyces</taxon>
    </lineage>
</organism>
<evidence type="ECO:0000256" key="5">
    <source>
        <dbReference type="ARBA" id="ARBA00023008"/>
    </source>
</evidence>
<gene>
    <name evidence="12" type="primary">SPOSA6832_00947</name>
</gene>
<evidence type="ECO:0000259" key="11">
    <source>
        <dbReference type="Pfam" id="PF07732"/>
    </source>
</evidence>
<dbReference type="GO" id="GO:0004322">
    <property type="term" value="F:ferroxidase activity"/>
    <property type="evidence" value="ECO:0007669"/>
    <property type="project" value="TreeGrafter"/>
</dbReference>
<dbReference type="Pfam" id="PF00394">
    <property type="entry name" value="Cu-oxidase"/>
    <property type="match status" value="1"/>
</dbReference>
<dbReference type="Pfam" id="PF07732">
    <property type="entry name" value="Cu-oxidase_3"/>
    <property type="match status" value="2"/>
</dbReference>
<dbReference type="PANTHER" id="PTHR11709">
    <property type="entry name" value="MULTI-COPPER OXIDASE"/>
    <property type="match status" value="1"/>
</dbReference>
<dbReference type="SUPFAM" id="SSF49503">
    <property type="entry name" value="Cupredoxins"/>
    <property type="match status" value="3"/>
</dbReference>
<name>A0A0D6EIL2_SPOSA</name>
<dbReference type="GO" id="GO:0033573">
    <property type="term" value="C:high-affinity iron permease complex"/>
    <property type="evidence" value="ECO:0007669"/>
    <property type="project" value="TreeGrafter"/>
</dbReference>
<feature type="domain" description="Plastocyanin-like" evidence="11">
    <location>
        <begin position="102"/>
        <end position="165"/>
    </location>
</feature>
<dbReference type="CDD" id="cd13877">
    <property type="entry name" value="CuRO_2_Fet3p_like"/>
    <property type="match status" value="1"/>
</dbReference>
<evidence type="ECO:0000313" key="12">
    <source>
        <dbReference type="EMBL" id="CEQ39425.1"/>
    </source>
</evidence>
<accession>A0A0D6EIL2</accession>
<keyword evidence="6" id="KW-0325">Glycoprotein</keyword>
<evidence type="ECO:0000313" key="13">
    <source>
        <dbReference type="Proteomes" id="UP000243876"/>
    </source>
</evidence>
<keyword evidence="13" id="KW-1185">Reference proteome</keyword>
<keyword evidence="5" id="KW-0186">Copper</keyword>
<keyword evidence="2" id="KW-0479">Metal-binding</keyword>
<reference evidence="13" key="1">
    <citation type="submission" date="2015-02" db="EMBL/GenBank/DDBJ databases">
        <authorList>
            <person name="Gon?alves P."/>
        </authorList>
    </citation>
    <scope>NUCLEOTIDE SEQUENCE [LARGE SCALE GENOMIC DNA]</scope>
</reference>
<evidence type="ECO:0000256" key="6">
    <source>
        <dbReference type="ARBA" id="ARBA00023180"/>
    </source>
</evidence>
<keyword evidence="4" id="KW-0560">Oxidoreductase</keyword>
<feature type="region of interest" description="Disordered" evidence="7">
    <location>
        <begin position="485"/>
        <end position="504"/>
    </location>
</feature>
<dbReference type="Gene3D" id="2.60.40.420">
    <property type="entry name" value="Cupredoxins - blue copper proteins"/>
    <property type="match status" value="3"/>
</dbReference>
<dbReference type="AlphaFoldDB" id="A0A0D6EIL2"/>
<evidence type="ECO:0000256" key="7">
    <source>
        <dbReference type="SAM" id="MobiDB-lite"/>
    </source>
</evidence>
<evidence type="ECO:0000259" key="10">
    <source>
        <dbReference type="Pfam" id="PF07731"/>
    </source>
</evidence>
<feature type="chain" id="PRO_5002303346" evidence="8">
    <location>
        <begin position="20"/>
        <end position="662"/>
    </location>
</feature>
<dbReference type="PANTHER" id="PTHR11709:SF361">
    <property type="entry name" value="IRON TRANSPORT MULTICOPPER OXIDASE FET3"/>
    <property type="match status" value="1"/>
</dbReference>
<dbReference type="InterPro" id="IPR011707">
    <property type="entry name" value="Cu-oxidase-like_N"/>
</dbReference>
<proteinExistence type="inferred from homology"/>
<sequence length="662" mass="72824">MRTTLRAAAALALAQAASAAVHDVWYNLTFVTTNPDGLYDKPYTVGVNGTWPPPILNVNFNDTVRVHALNSLDQPTSIHHHVRRRRRLLLPRIGPISPHSTTQGMFFNGSNYYDGAPGVTQCGIPVGQELTYEVPVDRQWGTYWWHSHTGVHYQDGLRAPFVIHPVEEAHTYDAEYTIVLSDWYHGRAEKLNKQFMNKFNPTGAEPIPDSLLIYAAQNATYLPSNENVQFNSDLSIPFEAGKTYRLRVINTGIFAMTYFWIDGHQMRVIEADGTDTEEYPVDYLTLGIAQRYSVLVTALNDTSSNYLLHANFDADMFDYVPDGLQLSTSLRLPLPLARSLNLSRSDYTSTISYGESNPTAETEVRDVLGLMQDNLLVPVTVEEQFTPTRSLELDVWFDAYDNGVNRASLLNNITYSAPNTPSLMTMLSMGNDSLTTPSIYGKMTAPEILARNDVMDVMIINFDSNSHPFHLHGHKFQITRVSTDVTSDDPSINPPHTLGAPNPMTRDTIVVPAGGAVNLAFRADNPGAWILHMEAGLAIVFMEDPLGAQQTMTLPDQLKDQCTSLGYSYTGNAAGKMSTTDLSGAPSGPFDQAHITGWTPKAKGALAGCVITALLGMLTVVWLDADELEEEVHHDMAVKAAAGGGYLKRGFKAVMGKKGSSD</sequence>
<keyword evidence="3 8" id="KW-0732">Signal</keyword>
<dbReference type="GO" id="GO:0033215">
    <property type="term" value="P:reductive iron assimilation"/>
    <property type="evidence" value="ECO:0007669"/>
    <property type="project" value="TreeGrafter"/>
</dbReference>
<feature type="domain" description="Plastocyanin-like" evidence="10">
    <location>
        <begin position="417"/>
        <end position="544"/>
    </location>
</feature>
<dbReference type="EMBL" id="CENE01000003">
    <property type="protein sequence ID" value="CEQ39425.1"/>
    <property type="molecule type" value="Genomic_DNA"/>
</dbReference>
<dbReference type="InterPro" id="IPR001117">
    <property type="entry name" value="Cu-oxidase_2nd"/>
</dbReference>
<dbReference type="InterPro" id="IPR045087">
    <property type="entry name" value="Cu-oxidase_fam"/>
</dbReference>